<keyword evidence="5 8" id="KW-0812">Transmembrane</keyword>
<dbReference type="InterPro" id="IPR000620">
    <property type="entry name" value="EamA_dom"/>
</dbReference>
<reference evidence="11" key="1">
    <citation type="journal article" date="2019" name="Int. J. Syst. Evol. Microbiol.">
        <title>The Global Catalogue of Microorganisms (GCM) 10K type strain sequencing project: providing services to taxonomists for standard genome sequencing and annotation.</title>
        <authorList>
            <consortium name="The Broad Institute Genomics Platform"/>
            <consortium name="The Broad Institute Genome Sequencing Center for Infectious Disease"/>
            <person name="Wu L."/>
            <person name="Ma J."/>
        </authorList>
    </citation>
    <scope>NUCLEOTIDE SEQUENCE [LARGE SCALE GENOMIC DNA]</scope>
    <source>
        <strain evidence="11">JCM 18303</strain>
    </source>
</reference>
<evidence type="ECO:0000256" key="4">
    <source>
        <dbReference type="ARBA" id="ARBA00022475"/>
    </source>
</evidence>
<evidence type="ECO:0000256" key="8">
    <source>
        <dbReference type="SAM" id="Phobius"/>
    </source>
</evidence>
<dbReference type="SUPFAM" id="SSF103481">
    <property type="entry name" value="Multidrug resistance efflux transporter EmrE"/>
    <property type="match status" value="2"/>
</dbReference>
<keyword evidence="11" id="KW-1185">Reference proteome</keyword>
<evidence type="ECO:0000256" key="7">
    <source>
        <dbReference type="ARBA" id="ARBA00023136"/>
    </source>
</evidence>
<name>A0ABP9Q1P3_9PSEU</name>
<dbReference type="EMBL" id="BAABJP010000010">
    <property type="protein sequence ID" value="GAA5155614.1"/>
    <property type="molecule type" value="Genomic_DNA"/>
</dbReference>
<dbReference type="NCBIfam" id="TIGR00688">
    <property type="entry name" value="rarD"/>
    <property type="match status" value="1"/>
</dbReference>
<keyword evidence="3" id="KW-0813">Transport</keyword>
<keyword evidence="6 8" id="KW-1133">Transmembrane helix</keyword>
<organism evidence="10 11">
    <name type="scientific">Pseudonocardia eucalypti</name>
    <dbReference type="NCBI Taxonomy" id="648755"/>
    <lineage>
        <taxon>Bacteria</taxon>
        <taxon>Bacillati</taxon>
        <taxon>Actinomycetota</taxon>
        <taxon>Actinomycetes</taxon>
        <taxon>Pseudonocardiales</taxon>
        <taxon>Pseudonocardiaceae</taxon>
        <taxon>Pseudonocardia</taxon>
    </lineage>
</organism>
<evidence type="ECO:0000256" key="5">
    <source>
        <dbReference type="ARBA" id="ARBA00022692"/>
    </source>
</evidence>
<feature type="transmembrane region" description="Helical" evidence="8">
    <location>
        <begin position="143"/>
        <end position="160"/>
    </location>
</feature>
<feature type="domain" description="EamA" evidence="9">
    <location>
        <begin position="26"/>
        <end position="159"/>
    </location>
</feature>
<evidence type="ECO:0000259" key="9">
    <source>
        <dbReference type="Pfam" id="PF00892"/>
    </source>
</evidence>
<feature type="transmembrane region" description="Helical" evidence="8">
    <location>
        <begin position="166"/>
        <end position="182"/>
    </location>
</feature>
<dbReference type="Proteomes" id="UP001428817">
    <property type="component" value="Unassembled WGS sequence"/>
</dbReference>
<gene>
    <name evidence="10" type="primary">rarD</name>
    <name evidence="10" type="ORF">GCM10023321_29410</name>
</gene>
<proteinExistence type="inferred from homology"/>
<feature type="transmembrane region" description="Helical" evidence="8">
    <location>
        <begin position="88"/>
        <end position="107"/>
    </location>
</feature>
<evidence type="ECO:0000256" key="6">
    <source>
        <dbReference type="ARBA" id="ARBA00022989"/>
    </source>
</evidence>
<evidence type="ECO:0000256" key="1">
    <source>
        <dbReference type="ARBA" id="ARBA00004651"/>
    </source>
</evidence>
<keyword evidence="4" id="KW-1003">Cell membrane</keyword>
<dbReference type="PANTHER" id="PTHR22911:SF137">
    <property type="entry name" value="SOLUTE CARRIER FAMILY 35 MEMBER G2-RELATED"/>
    <property type="match status" value="1"/>
</dbReference>
<comment type="subcellular location">
    <subcellularLocation>
        <location evidence="1">Cell membrane</location>
        <topology evidence="1">Multi-pass membrane protein</topology>
    </subcellularLocation>
</comment>
<feature type="transmembrane region" description="Helical" evidence="8">
    <location>
        <begin position="59"/>
        <end position="76"/>
    </location>
</feature>
<evidence type="ECO:0000313" key="11">
    <source>
        <dbReference type="Proteomes" id="UP001428817"/>
    </source>
</evidence>
<evidence type="ECO:0000256" key="3">
    <source>
        <dbReference type="ARBA" id="ARBA00022448"/>
    </source>
</evidence>
<dbReference type="InterPro" id="IPR004626">
    <property type="entry name" value="RarD"/>
</dbReference>
<feature type="transmembrane region" description="Helical" evidence="8">
    <location>
        <begin position="224"/>
        <end position="244"/>
    </location>
</feature>
<sequence>METVASSSRTDLQPVTRSAGGVDARGVGLGAAAYAMWGLFPAFWALMAPAGPWEILAHRIAWTMILMAGVLALLRGWPQVRRLSARGWLVVTASALAIAVNWGVFIYGVQINHVVEVALGYYMNPLVSVLLGLLVLRERLRAGQWVALGLAFVAVVVLTVQNGRVPWLGLALATSFGVYGLLKKTVPLPSTASLTAEGLVLGPVAFGYLAWLGTAGHSTFGEGAWHTALLIAGGPVTAVPLLLFGAAARRIPLATLGTLMYLTPTMQFLWGWLVNHEPVPALKWAGFALVWTALVIFTIDLWLGRARATPPPQV</sequence>
<evidence type="ECO:0000313" key="10">
    <source>
        <dbReference type="EMBL" id="GAA5155614.1"/>
    </source>
</evidence>
<feature type="transmembrane region" description="Helical" evidence="8">
    <location>
        <begin position="284"/>
        <end position="303"/>
    </location>
</feature>
<dbReference type="PANTHER" id="PTHR22911">
    <property type="entry name" value="ACYL-MALONYL CONDENSING ENZYME-RELATED"/>
    <property type="match status" value="1"/>
</dbReference>
<comment type="caution">
    <text evidence="10">The sequence shown here is derived from an EMBL/GenBank/DDBJ whole genome shotgun (WGS) entry which is preliminary data.</text>
</comment>
<feature type="transmembrane region" description="Helical" evidence="8">
    <location>
        <begin position="119"/>
        <end position="136"/>
    </location>
</feature>
<keyword evidence="7 8" id="KW-0472">Membrane</keyword>
<dbReference type="Pfam" id="PF00892">
    <property type="entry name" value="EamA"/>
    <property type="match status" value="1"/>
</dbReference>
<protein>
    <submittedName>
        <fullName evidence="10">EamA family transporter RarD</fullName>
    </submittedName>
</protein>
<accession>A0ABP9Q1P3</accession>
<comment type="similarity">
    <text evidence="2">Belongs to the EamA transporter family.</text>
</comment>
<feature type="transmembrane region" description="Helical" evidence="8">
    <location>
        <begin position="194"/>
        <end position="212"/>
    </location>
</feature>
<feature type="transmembrane region" description="Helical" evidence="8">
    <location>
        <begin position="27"/>
        <end position="47"/>
    </location>
</feature>
<feature type="transmembrane region" description="Helical" evidence="8">
    <location>
        <begin position="251"/>
        <end position="272"/>
    </location>
</feature>
<evidence type="ECO:0000256" key="2">
    <source>
        <dbReference type="ARBA" id="ARBA00007362"/>
    </source>
</evidence>
<dbReference type="InterPro" id="IPR037185">
    <property type="entry name" value="EmrE-like"/>
</dbReference>